<dbReference type="GO" id="GO:0016787">
    <property type="term" value="F:hydrolase activity"/>
    <property type="evidence" value="ECO:0007669"/>
    <property type="project" value="UniProtKB-KW"/>
</dbReference>
<dbReference type="Pfam" id="PF06259">
    <property type="entry name" value="Abhydrolase_8"/>
    <property type="match status" value="1"/>
</dbReference>
<keyword evidence="3" id="KW-1185">Reference proteome</keyword>
<feature type="domain" description="DUF1023" evidence="1">
    <location>
        <begin position="171"/>
        <end position="238"/>
    </location>
</feature>
<organism evidence="2 3">
    <name type="scientific">Streptacidiphilus monticola</name>
    <dbReference type="NCBI Taxonomy" id="2161674"/>
    <lineage>
        <taxon>Bacteria</taxon>
        <taxon>Bacillati</taxon>
        <taxon>Actinomycetota</taxon>
        <taxon>Actinomycetes</taxon>
        <taxon>Kitasatosporales</taxon>
        <taxon>Streptomycetaceae</taxon>
        <taxon>Streptacidiphilus</taxon>
    </lineage>
</organism>
<evidence type="ECO:0000313" key="3">
    <source>
        <dbReference type="Proteomes" id="UP001596174"/>
    </source>
</evidence>
<dbReference type="InterPro" id="IPR036689">
    <property type="entry name" value="ESAT-6-like_sf"/>
</dbReference>
<protein>
    <submittedName>
        <fullName evidence="2">Alpha/beta hydrolase</fullName>
    </submittedName>
</protein>
<dbReference type="EMBL" id="JBHSQJ010000097">
    <property type="protein sequence ID" value="MFC5909979.1"/>
    <property type="molecule type" value="Genomic_DNA"/>
</dbReference>
<keyword evidence="2" id="KW-0378">Hydrolase</keyword>
<evidence type="ECO:0000259" key="1">
    <source>
        <dbReference type="Pfam" id="PF06259"/>
    </source>
</evidence>
<dbReference type="RefSeq" id="WP_380586326.1">
    <property type="nucleotide sequence ID" value="NZ_JBHSQJ010000097.1"/>
</dbReference>
<gene>
    <name evidence="2" type="ORF">ACFP3V_22520</name>
</gene>
<proteinExistence type="predicted"/>
<evidence type="ECO:0000313" key="2">
    <source>
        <dbReference type="EMBL" id="MFC5909979.1"/>
    </source>
</evidence>
<sequence length="246" mass="25324">MSGIDAVWQELEACESRLAGVQASCLDRWRGPAALAAASTIALEAQRLRTLREQVVDLGGTLREAVSSPPSPQRDGAFAARVAALAGGEAGPPADPAAWWQALSPAERAELLASRPAMLGSLDGLPAAVRDQANRALLASWLQQPDAPAALRALAERLRREPGALLLALDQRGHAALALGDPDRARDVCVYVPGVGTTLAGLAGSGTDRIRALADRLAQLSPGGGHSAIVWLGYDPPPAPGADPAA</sequence>
<dbReference type="Proteomes" id="UP001596174">
    <property type="component" value="Unassembled WGS sequence"/>
</dbReference>
<name>A0ABW1G8K2_9ACTN</name>
<dbReference type="InterPro" id="IPR010427">
    <property type="entry name" value="DUF1023"/>
</dbReference>
<reference evidence="3" key="1">
    <citation type="journal article" date="2019" name="Int. J. Syst. Evol. Microbiol.">
        <title>The Global Catalogue of Microorganisms (GCM) 10K type strain sequencing project: providing services to taxonomists for standard genome sequencing and annotation.</title>
        <authorList>
            <consortium name="The Broad Institute Genomics Platform"/>
            <consortium name="The Broad Institute Genome Sequencing Center for Infectious Disease"/>
            <person name="Wu L."/>
            <person name="Ma J."/>
        </authorList>
    </citation>
    <scope>NUCLEOTIDE SEQUENCE [LARGE SCALE GENOMIC DNA]</scope>
    <source>
        <strain evidence="3">JCM 4816</strain>
    </source>
</reference>
<feature type="non-terminal residue" evidence="2">
    <location>
        <position position="246"/>
    </location>
</feature>
<dbReference type="SUPFAM" id="SSF140453">
    <property type="entry name" value="EsxAB dimer-like"/>
    <property type="match status" value="1"/>
</dbReference>
<accession>A0ABW1G8K2</accession>
<comment type="caution">
    <text evidence="2">The sequence shown here is derived from an EMBL/GenBank/DDBJ whole genome shotgun (WGS) entry which is preliminary data.</text>
</comment>